<evidence type="ECO:0000313" key="2">
    <source>
        <dbReference type="EMBL" id="PJJ78434.1"/>
    </source>
</evidence>
<dbReference type="EMBL" id="PGFH01000002">
    <property type="protein sequence ID" value="PJJ78434.1"/>
    <property type="molecule type" value="Genomic_DNA"/>
</dbReference>
<keyword evidence="1" id="KW-0812">Transmembrane</keyword>
<comment type="caution">
    <text evidence="2">The sequence shown here is derived from an EMBL/GenBank/DDBJ whole genome shotgun (WGS) entry which is preliminary data.</text>
</comment>
<dbReference type="InterPro" id="IPR009339">
    <property type="entry name" value="DUF998"/>
</dbReference>
<dbReference type="Pfam" id="PF06197">
    <property type="entry name" value="DUF998"/>
    <property type="match status" value="1"/>
</dbReference>
<protein>
    <submittedName>
        <fullName evidence="2">Uncharacterized protein DUF998</fullName>
    </submittedName>
</protein>
<name>A0A2M9D2M5_9MICO</name>
<evidence type="ECO:0000313" key="3">
    <source>
        <dbReference type="Proteomes" id="UP000231742"/>
    </source>
</evidence>
<dbReference type="Proteomes" id="UP000231742">
    <property type="component" value="Unassembled WGS sequence"/>
</dbReference>
<keyword evidence="3" id="KW-1185">Reference proteome</keyword>
<proteinExistence type="predicted"/>
<feature type="transmembrane region" description="Helical" evidence="1">
    <location>
        <begin position="169"/>
        <end position="191"/>
    </location>
</feature>
<evidence type="ECO:0000256" key="1">
    <source>
        <dbReference type="SAM" id="Phobius"/>
    </source>
</evidence>
<sequence length="197" mass="21126">MGIALILIWGSRLMVPRELYVSELGAEGEPTAAAFEISLLLIVAGGSAVAWAARRVRAWPRVLSWGSPSISLWVGCGFFLIASQVTCTSGCPLPYGPSFTWQDFTHTLAAVLAFAAACWAMIQTSFAREHRVLARMSIVTAIAVAVIAGTGGLFSLFRFQVVLGSRLEFVATTIAIAWLMMLGTVIAVRALRRPLPA</sequence>
<dbReference type="AlphaFoldDB" id="A0A2M9D2M5"/>
<reference evidence="2 3" key="1">
    <citation type="submission" date="2017-11" db="EMBL/GenBank/DDBJ databases">
        <title>Genomic Encyclopedia of Archaeal and Bacterial Type Strains, Phase II (KMG-II): From Individual Species to Whole Genera.</title>
        <authorList>
            <person name="Goeker M."/>
        </authorList>
    </citation>
    <scope>NUCLEOTIDE SEQUENCE [LARGE SCALE GENOMIC DNA]</scope>
    <source>
        <strain evidence="2 3">DSM 16400</strain>
    </source>
</reference>
<keyword evidence="1" id="KW-1133">Transmembrane helix</keyword>
<accession>A0A2M9D2M5</accession>
<keyword evidence="1" id="KW-0472">Membrane</keyword>
<feature type="transmembrane region" description="Helical" evidence="1">
    <location>
        <begin position="134"/>
        <end position="157"/>
    </location>
</feature>
<gene>
    <name evidence="2" type="ORF">CLV85_2005</name>
</gene>
<feature type="transmembrane region" description="Helical" evidence="1">
    <location>
        <begin position="104"/>
        <end position="122"/>
    </location>
</feature>
<organism evidence="2 3">
    <name type="scientific">Salinibacterium amurskyense</name>
    <dbReference type="NCBI Taxonomy" id="205941"/>
    <lineage>
        <taxon>Bacteria</taxon>
        <taxon>Bacillati</taxon>
        <taxon>Actinomycetota</taxon>
        <taxon>Actinomycetes</taxon>
        <taxon>Micrococcales</taxon>
        <taxon>Microbacteriaceae</taxon>
        <taxon>Salinibacterium</taxon>
    </lineage>
</organism>
<feature type="transmembrane region" description="Helical" evidence="1">
    <location>
        <begin position="32"/>
        <end position="53"/>
    </location>
</feature>
<feature type="transmembrane region" description="Helical" evidence="1">
    <location>
        <begin position="65"/>
        <end position="84"/>
    </location>
</feature>